<proteinExistence type="predicted"/>
<dbReference type="SUPFAM" id="SSF51735">
    <property type="entry name" value="NAD(P)-binding Rossmann-fold domains"/>
    <property type="match status" value="1"/>
</dbReference>
<organism evidence="2 3">
    <name type="scientific">Microbispora bryophytorum</name>
    <dbReference type="NCBI Taxonomy" id="1460882"/>
    <lineage>
        <taxon>Bacteria</taxon>
        <taxon>Bacillati</taxon>
        <taxon>Actinomycetota</taxon>
        <taxon>Actinomycetes</taxon>
        <taxon>Streptosporangiales</taxon>
        <taxon>Streptosporangiaceae</taxon>
        <taxon>Microbispora</taxon>
    </lineage>
</organism>
<reference evidence="2" key="1">
    <citation type="journal article" date="2014" name="Int. J. Syst. Evol. Microbiol.">
        <title>Complete genome sequence of Corynebacterium casei LMG S-19264T (=DSM 44701T), isolated from a smear-ripened cheese.</title>
        <authorList>
            <consortium name="US DOE Joint Genome Institute (JGI-PGF)"/>
            <person name="Walter F."/>
            <person name="Albersmeier A."/>
            <person name="Kalinowski J."/>
            <person name="Ruckert C."/>
        </authorList>
    </citation>
    <scope>NUCLEOTIDE SEQUENCE</scope>
    <source>
        <strain evidence="2">CGMCC 4.7138</strain>
    </source>
</reference>
<dbReference type="Gene3D" id="3.90.25.10">
    <property type="entry name" value="UDP-galactose 4-epimerase, domain 1"/>
    <property type="match status" value="1"/>
</dbReference>
<dbReference type="InterPro" id="IPR016040">
    <property type="entry name" value="NAD(P)-bd_dom"/>
</dbReference>
<accession>A0A8H9GZN8</accession>
<dbReference type="RefSeq" id="WP_142569643.1">
    <property type="nucleotide sequence ID" value="NZ_BMMN01000002.1"/>
</dbReference>
<evidence type="ECO:0000259" key="1">
    <source>
        <dbReference type="Pfam" id="PF13460"/>
    </source>
</evidence>
<evidence type="ECO:0000313" key="2">
    <source>
        <dbReference type="EMBL" id="GGO05572.1"/>
    </source>
</evidence>
<keyword evidence="3" id="KW-1185">Reference proteome</keyword>
<dbReference type="Pfam" id="PF13460">
    <property type="entry name" value="NAD_binding_10"/>
    <property type="match status" value="1"/>
</dbReference>
<dbReference type="OrthoDB" id="5510591at2"/>
<protein>
    <submittedName>
        <fullName evidence="2">NmrA family transcriptional regulator</fullName>
    </submittedName>
</protein>
<gene>
    <name evidence="2" type="ORF">GCM10011574_17480</name>
</gene>
<dbReference type="Proteomes" id="UP000653480">
    <property type="component" value="Unassembled WGS sequence"/>
</dbReference>
<name>A0A8H9GZN8_9ACTN</name>
<dbReference type="PANTHER" id="PTHR47129:SF1">
    <property type="entry name" value="NMRA-LIKE DOMAIN-CONTAINING PROTEIN"/>
    <property type="match status" value="1"/>
</dbReference>
<evidence type="ECO:0000313" key="3">
    <source>
        <dbReference type="Proteomes" id="UP000653480"/>
    </source>
</evidence>
<dbReference type="Gene3D" id="3.40.50.720">
    <property type="entry name" value="NAD(P)-binding Rossmann-like Domain"/>
    <property type="match status" value="1"/>
</dbReference>
<dbReference type="InterPro" id="IPR052718">
    <property type="entry name" value="NmrA-type_oxidoreductase"/>
</dbReference>
<dbReference type="EMBL" id="BMMN01000002">
    <property type="protein sequence ID" value="GGO05572.1"/>
    <property type="molecule type" value="Genomic_DNA"/>
</dbReference>
<dbReference type="PANTHER" id="PTHR47129">
    <property type="entry name" value="QUINONE OXIDOREDUCTASE 2"/>
    <property type="match status" value="1"/>
</dbReference>
<feature type="domain" description="NAD(P)-binding" evidence="1">
    <location>
        <begin position="6"/>
        <end position="181"/>
    </location>
</feature>
<comment type="caution">
    <text evidence="2">The sequence shown here is derived from an EMBL/GenBank/DDBJ whole genome shotgun (WGS) entry which is preliminary data.</text>
</comment>
<dbReference type="InterPro" id="IPR036291">
    <property type="entry name" value="NAD(P)-bd_dom_sf"/>
</dbReference>
<dbReference type="AlphaFoldDB" id="A0A8H9GZN8"/>
<reference evidence="2" key="2">
    <citation type="submission" date="2020-09" db="EMBL/GenBank/DDBJ databases">
        <authorList>
            <person name="Sun Q."/>
            <person name="Zhou Y."/>
        </authorList>
    </citation>
    <scope>NUCLEOTIDE SEQUENCE</scope>
    <source>
        <strain evidence="2">CGMCC 4.7138</strain>
    </source>
</reference>
<sequence length="282" mass="29519">MIIITGATGQLGRGVVERLLTRLPADRIGVSVRDPLKAQDLVDLGVRVRQGEFDDPASLAYAFEGASQVLIVSGPADARPHRTAIEAATAAGAERVLYTSHMGANPASPFVPMPSHAETEQDLAASGVAFTALRNGFYATTAVHFVRQALQSGTLVAPEDGPVSWTAHADLAEVAAVALTEEGRLDGITPPLTGPESLDLADAAAIAADLTGREITRVTVPDEEWVAGMVSHGTPEQQARFLLGMFEASRKGEFAEVGPALGELLGRQPATLRELLAATLTN</sequence>